<evidence type="ECO:0000256" key="2">
    <source>
        <dbReference type="ARBA" id="ARBA00004785"/>
    </source>
</evidence>
<keyword evidence="8 14" id="KW-0479">Metal-binding</keyword>
<feature type="binding site" evidence="15">
    <location>
        <position position="208"/>
    </location>
    <ligand>
        <name>S-adenosyl-L-methionine</name>
        <dbReference type="ChEBI" id="CHEBI:59789"/>
        <label>2</label>
    </ligand>
</feature>
<dbReference type="EMBL" id="FXYH01000003">
    <property type="protein sequence ID" value="SMX37126.1"/>
    <property type="molecule type" value="Genomic_DNA"/>
</dbReference>
<feature type="binding site" evidence="15">
    <location>
        <position position="171"/>
    </location>
    <ligand>
        <name>S-adenosyl-L-methionine</name>
        <dbReference type="ChEBI" id="CHEBI:59789"/>
        <label>2</label>
    </ligand>
</feature>
<dbReference type="GO" id="GO:0051989">
    <property type="term" value="F:coproporphyrinogen dehydrogenase activity"/>
    <property type="evidence" value="ECO:0007669"/>
    <property type="project" value="UniProtKB-EC"/>
</dbReference>
<dbReference type="AlphaFoldDB" id="A0A238K5B7"/>
<keyword evidence="6 14" id="KW-0963">Cytoplasm</keyword>
<name>A0A238K5B7_9RHOB</name>
<evidence type="ECO:0000256" key="13">
    <source>
        <dbReference type="ARBA" id="ARBA00048321"/>
    </source>
</evidence>
<dbReference type="PANTHER" id="PTHR13932">
    <property type="entry name" value="COPROPORPHYRINIGEN III OXIDASE"/>
    <property type="match status" value="1"/>
</dbReference>
<dbReference type="GO" id="GO:0004109">
    <property type="term" value="F:coproporphyrinogen oxidase activity"/>
    <property type="evidence" value="ECO:0007669"/>
    <property type="project" value="InterPro"/>
</dbReference>
<sequence>MVDRTQLARLGLFDAKVPRYTSYPTAPHFAGGVGPDRFVEWIESIPEYGNISLYLHVPFCRRLCWFCACRTQGTATLSPVEAYVGTLLQELAMLRKHLPKGVKLSRLHWGGGTPTLLTPDMMTRLIAGIRETADFADNAEFSVEIDPNEIDADRLKALAAGGMNRASIGVQDFDEQIQETIGRPQSYDLTKQAVEMIRETGVTSLNADILFGLPHQTNAKITETVQKLLSFTPDRVALYGYAHVPWMAKRQQLIPSEALPAPDERLALFETARKLFMWDGYDEIGIDHFAIKSDGLSVAQKTGHLRRNFQGYTDDTADVLIGLGASSISKFPQGFAQNASATSEHTGKIRDGVFSTARGHAFSQDDMLRSRLIEAIMCDFRIEAAEIINTFDISRAALFDMLNAANSQFEGILEVTEDGLFVPQNARVLTRLIARSFDAYDLSKAGHSSAI</sequence>
<feature type="domain" description="Radical SAM core" evidence="17">
    <location>
        <begin position="45"/>
        <end position="282"/>
    </location>
</feature>
<dbReference type="SUPFAM" id="SSF102114">
    <property type="entry name" value="Radical SAM enzymes"/>
    <property type="match status" value="1"/>
</dbReference>
<dbReference type="OrthoDB" id="9808022at2"/>
<dbReference type="Gene3D" id="1.10.10.920">
    <property type="match status" value="1"/>
</dbReference>
<evidence type="ECO:0000256" key="7">
    <source>
        <dbReference type="ARBA" id="ARBA00022691"/>
    </source>
</evidence>
<feature type="binding site" evidence="15">
    <location>
        <position position="328"/>
    </location>
    <ligand>
        <name>S-adenosyl-L-methionine</name>
        <dbReference type="ChEBI" id="CHEBI:59789"/>
        <label>1</label>
    </ligand>
</feature>
<proteinExistence type="inferred from homology"/>
<evidence type="ECO:0000256" key="8">
    <source>
        <dbReference type="ARBA" id="ARBA00022723"/>
    </source>
</evidence>
<dbReference type="InterPro" id="IPR013785">
    <property type="entry name" value="Aldolase_TIM"/>
</dbReference>
<dbReference type="SFLD" id="SFLDS00029">
    <property type="entry name" value="Radical_SAM"/>
    <property type="match status" value="1"/>
</dbReference>
<dbReference type="RefSeq" id="WP_097803480.1">
    <property type="nucleotide sequence ID" value="NZ_FXYH01000003.1"/>
</dbReference>
<evidence type="ECO:0000256" key="9">
    <source>
        <dbReference type="ARBA" id="ARBA00023002"/>
    </source>
</evidence>
<dbReference type="PANTHER" id="PTHR13932:SF6">
    <property type="entry name" value="OXYGEN-INDEPENDENT COPROPORPHYRINOGEN III OXIDASE"/>
    <property type="match status" value="1"/>
</dbReference>
<dbReference type="Proteomes" id="UP000220836">
    <property type="component" value="Unassembled WGS sequence"/>
</dbReference>
<dbReference type="PROSITE" id="PS51918">
    <property type="entry name" value="RADICAL_SAM"/>
    <property type="match status" value="1"/>
</dbReference>
<feature type="binding site" evidence="15">
    <location>
        <position position="111"/>
    </location>
    <ligand>
        <name>S-adenosyl-L-methionine</name>
        <dbReference type="ChEBI" id="CHEBI:59789"/>
        <label>1</label>
    </ligand>
</feature>
<dbReference type="EC" id="1.3.98.3" evidence="14"/>
<protein>
    <recommendedName>
        <fullName evidence="14">Coproporphyrinogen-III oxidase</fullName>
        <ecNumber evidence="14">1.3.98.3</ecNumber>
    </recommendedName>
</protein>
<dbReference type="InterPro" id="IPR006638">
    <property type="entry name" value="Elp3/MiaA/NifB-like_rSAM"/>
</dbReference>
<feature type="binding site" evidence="15">
    <location>
        <position position="242"/>
    </location>
    <ligand>
        <name>S-adenosyl-L-methionine</name>
        <dbReference type="ChEBI" id="CHEBI:59789"/>
        <label>2</label>
    </ligand>
</feature>
<comment type="cofactor">
    <cofactor evidence="14 16">
        <name>[4Fe-4S] cluster</name>
        <dbReference type="ChEBI" id="CHEBI:49883"/>
    </cofactor>
    <text evidence="14 16">Binds 1 [4Fe-4S] cluster. The cluster is coordinated with 3 cysteines and an exchangeable S-adenosyl-L-methionine.</text>
</comment>
<dbReference type="InterPro" id="IPR004558">
    <property type="entry name" value="Coprogen_oxidase_HemN"/>
</dbReference>
<evidence type="ECO:0000313" key="18">
    <source>
        <dbReference type="EMBL" id="SMX37126.1"/>
    </source>
</evidence>
<evidence type="ECO:0000256" key="14">
    <source>
        <dbReference type="PIRNR" id="PIRNR000167"/>
    </source>
</evidence>
<dbReference type="UniPathway" id="UPA00251">
    <property type="reaction ID" value="UER00323"/>
</dbReference>
<evidence type="ECO:0000256" key="4">
    <source>
        <dbReference type="ARBA" id="ARBA00011245"/>
    </source>
</evidence>
<evidence type="ECO:0000256" key="10">
    <source>
        <dbReference type="ARBA" id="ARBA00023004"/>
    </source>
</evidence>
<comment type="similarity">
    <text evidence="3 14">Belongs to the anaerobic coproporphyrinogen-III oxidase family.</text>
</comment>
<dbReference type="NCBIfam" id="TIGR00538">
    <property type="entry name" value="hemN"/>
    <property type="match status" value="1"/>
</dbReference>
<evidence type="ECO:0000259" key="17">
    <source>
        <dbReference type="PROSITE" id="PS51918"/>
    </source>
</evidence>
<keyword evidence="10 14" id="KW-0408">Iron</keyword>
<dbReference type="GO" id="GO:0046872">
    <property type="term" value="F:metal ion binding"/>
    <property type="evidence" value="ECO:0007669"/>
    <property type="project" value="UniProtKB-KW"/>
</dbReference>
<organism evidence="18 19">
    <name type="scientific">Pelagimonas varians</name>
    <dbReference type="NCBI Taxonomy" id="696760"/>
    <lineage>
        <taxon>Bacteria</taxon>
        <taxon>Pseudomonadati</taxon>
        <taxon>Pseudomonadota</taxon>
        <taxon>Alphaproteobacteria</taxon>
        <taxon>Rhodobacterales</taxon>
        <taxon>Roseobacteraceae</taxon>
        <taxon>Pelagimonas</taxon>
    </lineage>
</organism>
<keyword evidence="7 14" id="KW-0949">S-adenosyl-L-methionine</keyword>
<feature type="binding site" evidence="16">
    <location>
        <position position="67"/>
    </location>
    <ligand>
        <name>[4Fe-4S] cluster</name>
        <dbReference type="ChEBI" id="CHEBI:49883"/>
        <note>4Fe-4S-S-AdoMet</note>
    </ligand>
</feature>
<comment type="subcellular location">
    <subcellularLocation>
        <location evidence="1 14">Cytoplasm</location>
    </subcellularLocation>
</comment>
<keyword evidence="12 14" id="KW-0627">Porphyrin biosynthesis</keyword>
<feature type="binding site" evidence="15">
    <location>
        <begin position="112"/>
        <end position="113"/>
    </location>
    <ligand>
        <name>S-adenosyl-L-methionine</name>
        <dbReference type="ChEBI" id="CHEBI:59789"/>
        <label>2</label>
    </ligand>
</feature>
<dbReference type="GO" id="GO:0005737">
    <property type="term" value="C:cytoplasm"/>
    <property type="evidence" value="ECO:0007669"/>
    <property type="project" value="UniProtKB-SubCell"/>
</dbReference>
<feature type="binding site" evidence="15">
    <location>
        <position position="54"/>
    </location>
    <ligand>
        <name>S-adenosyl-L-methionine</name>
        <dbReference type="ChEBI" id="CHEBI:59789"/>
        <label>1</label>
    </ligand>
</feature>
<dbReference type="PIRSF" id="PIRSF000167">
    <property type="entry name" value="HemN"/>
    <property type="match status" value="1"/>
</dbReference>
<dbReference type="GO" id="GO:0006782">
    <property type="term" value="P:protoporphyrinogen IX biosynthetic process"/>
    <property type="evidence" value="ECO:0007669"/>
    <property type="project" value="UniProtKB-UniPathway"/>
</dbReference>
<dbReference type="SFLD" id="SFLDG01065">
    <property type="entry name" value="anaerobic_coproporphyrinogen-I"/>
    <property type="match status" value="1"/>
</dbReference>
<comment type="pathway">
    <text evidence="2 14">Porphyrin-containing compound metabolism; protoporphyrin-IX biosynthesis; protoporphyrinogen-IX from coproporphyrinogen-III (AdoMet route): step 1/1.</text>
</comment>
<feature type="binding site" evidence="16">
    <location>
        <position position="60"/>
    </location>
    <ligand>
        <name>[4Fe-4S] cluster</name>
        <dbReference type="ChEBI" id="CHEBI:49883"/>
        <note>4Fe-4S-S-AdoMet</note>
    </ligand>
</feature>
<keyword evidence="9 14" id="KW-0560">Oxidoreductase</keyword>
<dbReference type="InterPro" id="IPR034505">
    <property type="entry name" value="Coproporphyrinogen-III_oxidase"/>
</dbReference>
<comment type="catalytic activity">
    <reaction evidence="13 14">
        <text>coproporphyrinogen III + 2 S-adenosyl-L-methionine = protoporphyrinogen IX + 2 5'-deoxyadenosine + 2 L-methionine + 2 CO2</text>
        <dbReference type="Rhea" id="RHEA:15425"/>
        <dbReference type="ChEBI" id="CHEBI:16526"/>
        <dbReference type="ChEBI" id="CHEBI:17319"/>
        <dbReference type="ChEBI" id="CHEBI:57307"/>
        <dbReference type="ChEBI" id="CHEBI:57309"/>
        <dbReference type="ChEBI" id="CHEBI:57844"/>
        <dbReference type="ChEBI" id="CHEBI:59789"/>
        <dbReference type="EC" id="1.3.98.3"/>
    </reaction>
</comment>
<accession>A0A238K5B7</accession>
<dbReference type="SMART" id="SM00729">
    <property type="entry name" value="Elp3"/>
    <property type="match status" value="1"/>
</dbReference>
<dbReference type="GO" id="GO:0051539">
    <property type="term" value="F:4 iron, 4 sulfur cluster binding"/>
    <property type="evidence" value="ECO:0007669"/>
    <property type="project" value="UniProtKB-KW"/>
</dbReference>
<evidence type="ECO:0000256" key="12">
    <source>
        <dbReference type="ARBA" id="ARBA00023244"/>
    </source>
</evidence>
<evidence type="ECO:0000313" key="19">
    <source>
        <dbReference type="Proteomes" id="UP000220836"/>
    </source>
</evidence>
<keyword evidence="19" id="KW-1185">Reference proteome</keyword>
<evidence type="ECO:0000256" key="16">
    <source>
        <dbReference type="PIRSR" id="PIRSR000167-2"/>
    </source>
</evidence>
<dbReference type="Gene3D" id="3.20.20.70">
    <property type="entry name" value="Aldolase class I"/>
    <property type="match status" value="1"/>
</dbReference>
<dbReference type="InterPro" id="IPR007197">
    <property type="entry name" value="rSAM"/>
</dbReference>
<gene>
    <name evidence="18" type="primary">hemN_1</name>
    <name evidence="18" type="ORF">PEV8663_00932</name>
</gene>
<dbReference type="Pfam" id="PF04055">
    <property type="entry name" value="Radical_SAM"/>
    <property type="match status" value="1"/>
</dbReference>
<feature type="binding site" evidence="15">
    <location>
        <position position="144"/>
    </location>
    <ligand>
        <name>S-adenosyl-L-methionine</name>
        <dbReference type="ChEBI" id="CHEBI:59789"/>
        <label>1</label>
    </ligand>
</feature>
<dbReference type="InterPro" id="IPR058240">
    <property type="entry name" value="rSAM_sf"/>
</dbReference>
<keyword evidence="11 14" id="KW-0411">Iron-sulfur</keyword>
<reference evidence="18 19" key="1">
    <citation type="submission" date="2017-05" db="EMBL/GenBank/DDBJ databases">
        <authorList>
            <person name="Song R."/>
            <person name="Chenine A.L."/>
            <person name="Ruprecht R.M."/>
        </authorList>
    </citation>
    <scope>NUCLEOTIDE SEQUENCE [LARGE SCALE GENOMIC DNA]</scope>
    <source>
        <strain evidence="18 19">CECT 8663</strain>
    </source>
</reference>
<dbReference type="CDD" id="cd01335">
    <property type="entry name" value="Radical_SAM"/>
    <property type="match status" value="1"/>
</dbReference>
<evidence type="ECO:0000256" key="11">
    <source>
        <dbReference type="ARBA" id="ARBA00023014"/>
    </source>
</evidence>
<keyword evidence="5 14" id="KW-0004">4Fe-4S</keyword>
<evidence type="ECO:0000256" key="1">
    <source>
        <dbReference type="ARBA" id="ARBA00004496"/>
    </source>
</evidence>
<evidence type="ECO:0000256" key="15">
    <source>
        <dbReference type="PIRSR" id="PIRSR000167-1"/>
    </source>
</evidence>
<evidence type="ECO:0000256" key="5">
    <source>
        <dbReference type="ARBA" id="ARBA00022485"/>
    </source>
</evidence>
<feature type="binding site" evidence="16">
    <location>
        <position position="64"/>
    </location>
    <ligand>
        <name>[4Fe-4S] cluster</name>
        <dbReference type="ChEBI" id="CHEBI:49883"/>
        <note>4Fe-4S-S-AdoMet</note>
    </ligand>
</feature>
<comment type="subunit">
    <text evidence="4">Monomer.</text>
</comment>
<feature type="binding site" evidence="15">
    <location>
        <begin position="66"/>
        <end position="68"/>
    </location>
    <ligand>
        <name>S-adenosyl-L-methionine</name>
        <dbReference type="ChEBI" id="CHEBI:59789"/>
        <label>2</label>
    </ligand>
</feature>
<evidence type="ECO:0000256" key="6">
    <source>
        <dbReference type="ARBA" id="ARBA00022490"/>
    </source>
</evidence>
<feature type="binding site" evidence="15">
    <location>
        <position position="183"/>
    </location>
    <ligand>
        <name>S-adenosyl-L-methionine</name>
        <dbReference type="ChEBI" id="CHEBI:59789"/>
        <label>2</label>
    </ligand>
</feature>
<evidence type="ECO:0000256" key="3">
    <source>
        <dbReference type="ARBA" id="ARBA00005493"/>
    </source>
</evidence>